<reference evidence="4 5" key="1">
    <citation type="submission" date="2015-01" db="EMBL/GenBank/DDBJ databases">
        <title>The Genome Sequence of Fonsecaea pedrosoi CBS 271.37.</title>
        <authorList>
            <consortium name="The Broad Institute Genomics Platform"/>
            <person name="Cuomo C."/>
            <person name="de Hoog S."/>
            <person name="Gorbushina A."/>
            <person name="Stielow B."/>
            <person name="Teixiera M."/>
            <person name="Abouelleil A."/>
            <person name="Chapman S.B."/>
            <person name="Priest M."/>
            <person name="Young S.K."/>
            <person name="Wortman J."/>
            <person name="Nusbaum C."/>
            <person name="Birren B."/>
        </authorList>
    </citation>
    <scope>NUCLEOTIDE SEQUENCE [LARGE SCALE GENOMIC DNA]</scope>
    <source>
        <strain evidence="4 5">CBS 271.37</strain>
    </source>
</reference>
<evidence type="ECO:0000313" key="4">
    <source>
        <dbReference type="EMBL" id="KIW81017.1"/>
    </source>
</evidence>
<dbReference type="SUPFAM" id="SSF53474">
    <property type="entry name" value="alpha/beta-Hydrolases"/>
    <property type="match status" value="1"/>
</dbReference>
<dbReference type="VEuPathDB" id="FungiDB:Z517_04040"/>
<dbReference type="InterPro" id="IPR000073">
    <property type="entry name" value="AB_hydrolase_1"/>
</dbReference>
<name>A0A0D2F337_9EURO</name>
<feature type="domain" description="AB hydrolase-1" evidence="3">
    <location>
        <begin position="29"/>
        <end position="127"/>
    </location>
</feature>
<dbReference type="GeneID" id="25303530"/>
<dbReference type="GO" id="GO:0016787">
    <property type="term" value="F:hydrolase activity"/>
    <property type="evidence" value="ECO:0007669"/>
    <property type="project" value="UniProtKB-KW"/>
</dbReference>
<evidence type="ECO:0000313" key="5">
    <source>
        <dbReference type="Proteomes" id="UP000053029"/>
    </source>
</evidence>
<dbReference type="PANTHER" id="PTHR43329">
    <property type="entry name" value="EPOXIDE HYDROLASE"/>
    <property type="match status" value="1"/>
</dbReference>
<evidence type="ECO:0000256" key="1">
    <source>
        <dbReference type="ARBA" id="ARBA00022801"/>
    </source>
</evidence>
<comment type="similarity">
    <text evidence="2">Belongs to the AB hydrolase superfamily. Epoxide hydrolase family.</text>
</comment>
<dbReference type="Proteomes" id="UP000053029">
    <property type="component" value="Unassembled WGS sequence"/>
</dbReference>
<organism evidence="4 5">
    <name type="scientific">Fonsecaea pedrosoi CBS 271.37</name>
    <dbReference type="NCBI Taxonomy" id="1442368"/>
    <lineage>
        <taxon>Eukaryota</taxon>
        <taxon>Fungi</taxon>
        <taxon>Dikarya</taxon>
        <taxon>Ascomycota</taxon>
        <taxon>Pezizomycotina</taxon>
        <taxon>Eurotiomycetes</taxon>
        <taxon>Chaetothyriomycetidae</taxon>
        <taxon>Chaetothyriales</taxon>
        <taxon>Herpotrichiellaceae</taxon>
        <taxon>Fonsecaea</taxon>
    </lineage>
</organism>
<evidence type="ECO:0000256" key="2">
    <source>
        <dbReference type="ARBA" id="ARBA00038334"/>
    </source>
</evidence>
<dbReference type="STRING" id="1442368.A0A0D2F337"/>
<dbReference type="EMBL" id="KN846971">
    <property type="protein sequence ID" value="KIW81017.1"/>
    <property type="molecule type" value="Genomic_DNA"/>
</dbReference>
<dbReference type="InterPro" id="IPR029058">
    <property type="entry name" value="AB_hydrolase_fold"/>
</dbReference>
<dbReference type="InterPro" id="IPR000639">
    <property type="entry name" value="Epox_hydrolase-like"/>
</dbReference>
<keyword evidence="1" id="KW-0378">Hydrolase</keyword>
<dbReference type="Pfam" id="PF00561">
    <property type="entry name" value="Abhydrolase_1"/>
    <property type="match status" value="1"/>
</dbReference>
<dbReference type="RefSeq" id="XP_013284825.1">
    <property type="nucleotide sequence ID" value="XM_013429371.1"/>
</dbReference>
<dbReference type="HOGENOM" id="CLU_020336_7_0_1"/>
<dbReference type="OrthoDB" id="284184at2759"/>
<proteinExistence type="inferred from homology"/>
<evidence type="ECO:0000259" key="3">
    <source>
        <dbReference type="Pfam" id="PF00561"/>
    </source>
</evidence>
<dbReference type="Gene3D" id="3.40.50.1820">
    <property type="entry name" value="alpha/beta hydrolase"/>
    <property type="match status" value="1"/>
</dbReference>
<accession>A0A0D2F337</accession>
<dbReference type="PRINTS" id="PR00412">
    <property type="entry name" value="EPOXHYDRLASE"/>
</dbReference>
<dbReference type="AlphaFoldDB" id="A0A0D2F337"/>
<keyword evidence="5" id="KW-1185">Reference proteome</keyword>
<sequence length="358" mass="40497">MDVLEKKTLKVTRGFTYTYYTSPAKDGRPTLLLIHGFPDAPDTYEDAIRDYLLPNGYGVIAVDCLGYNGTSKPTDMESYNMQLMTQDLKEIVDKEGLDKVISVGHDWASIPCNALLCRPNISRLLLSSILTLMNRFQQGSAIAQRFYNFHPDRVCGLILLNVSYMPPSPEPFNLDNVLELTKSIFGYGTHWYWKLFTADDGAQVLDGHLDAMWDVAHGEPETWLETLCYPDGVRNFVLADKRQPTMAYATEERKQKWIASMKEGGFDAPLNYYRSMVFGVQHKADANIPKENIPVKRPFLFWGGKRDMVCRPELLQGSLDAGLIPDSTQVVVDSGHWAHLDKPKEFGEALVGWLKAKF</sequence>
<protein>
    <submittedName>
        <fullName evidence="4">Unplaced genomic scaffold supercont1.3, whole genome shotgun sequence</fullName>
    </submittedName>
</protein>
<gene>
    <name evidence="4" type="ORF">Z517_04040</name>
</gene>